<evidence type="ECO:0000259" key="2">
    <source>
        <dbReference type="Pfam" id="PF20455"/>
    </source>
</evidence>
<comment type="caution">
    <text evidence="3">The sequence shown here is derived from an EMBL/GenBank/DDBJ whole genome shotgun (WGS) entry which is preliminary data.</text>
</comment>
<dbReference type="RefSeq" id="WP_059215748.1">
    <property type="nucleotide sequence ID" value="NZ_BBVG01000019.1"/>
</dbReference>
<sequence length="281" mass="33234">MKINKFISHKKMRLFFAQEIKAISRWPYDTEGIELSRLPGDVRYNLTPPEAPWHIDVNDDYMEFRRSPFWMVSGEVFMGFILSLLSISFLLVTVSSFFALGYSPHLFFAYVITAFFCIAVLPSAAKIAFLTPHYLPIRFNRKTQKIYVADLKIEGGIFFRKIKLTFREMDWKDVEAWSVSRRFAKNSPYFGLHLVENTSNEISLLKQTRMYATRAPWTNEEWERQRSYIPKIWSYCQHYMAFMPVPDESTKPKPFVFLKNNWLFKWPEEMDARSKSSGDTV</sequence>
<keyword evidence="1" id="KW-0812">Transmembrane</keyword>
<dbReference type="Pfam" id="PF20455">
    <property type="entry name" value="DUF6708"/>
    <property type="match status" value="1"/>
</dbReference>
<keyword evidence="1" id="KW-0472">Membrane</keyword>
<accession>A0A7Z7YM21</accession>
<evidence type="ECO:0000313" key="3">
    <source>
        <dbReference type="EMBL" id="TBR52177.1"/>
    </source>
</evidence>
<dbReference type="InterPro" id="IPR046554">
    <property type="entry name" value="DUF6708"/>
</dbReference>
<keyword evidence="1" id="KW-1133">Transmembrane helix</keyword>
<proteinExistence type="predicted"/>
<feature type="domain" description="DUF6708" evidence="2">
    <location>
        <begin position="123"/>
        <end position="255"/>
    </location>
</feature>
<dbReference type="Proteomes" id="UP000292187">
    <property type="component" value="Unassembled WGS sequence"/>
</dbReference>
<dbReference type="AlphaFoldDB" id="A0A7Z7YM21"/>
<gene>
    <name evidence="3" type="ORF">EYS06_12140</name>
</gene>
<evidence type="ECO:0000313" key="4">
    <source>
        <dbReference type="Proteomes" id="UP000292187"/>
    </source>
</evidence>
<organism evidence="3 4">
    <name type="scientific">Escherichia albertii</name>
    <dbReference type="NCBI Taxonomy" id="208962"/>
    <lineage>
        <taxon>Bacteria</taxon>
        <taxon>Pseudomonadati</taxon>
        <taxon>Pseudomonadota</taxon>
        <taxon>Gammaproteobacteria</taxon>
        <taxon>Enterobacterales</taxon>
        <taxon>Enterobacteriaceae</taxon>
        <taxon>Escherichia</taxon>
    </lineage>
</organism>
<name>A0A7Z7YM21_ESCAL</name>
<evidence type="ECO:0000256" key="1">
    <source>
        <dbReference type="SAM" id="Phobius"/>
    </source>
</evidence>
<dbReference type="EMBL" id="SIZV01000014">
    <property type="protein sequence ID" value="TBR52177.1"/>
    <property type="molecule type" value="Genomic_DNA"/>
</dbReference>
<feature type="transmembrane region" description="Helical" evidence="1">
    <location>
        <begin position="107"/>
        <end position="135"/>
    </location>
</feature>
<protein>
    <recommendedName>
        <fullName evidence="2">DUF6708 domain-containing protein</fullName>
    </recommendedName>
</protein>
<feature type="transmembrane region" description="Helical" evidence="1">
    <location>
        <begin position="76"/>
        <end position="101"/>
    </location>
</feature>
<reference evidence="3 4" key="1">
    <citation type="submission" date="2019-02" db="EMBL/GenBank/DDBJ databases">
        <title>Draft genome sequence of Escherichia albertii strain Mex-12/320a, isolated from an infant with diarrhea, harboring virulence genes associated with diarrheagenic strains of enteropathogenic E. coli.</title>
        <authorList>
            <person name="Maldonado-Puga S."/>
            <person name="Meza-Segura M."/>
            <person name="Zaidi M.B."/>
            <person name="Estrada-Garcia T."/>
        </authorList>
    </citation>
    <scope>NUCLEOTIDE SEQUENCE [LARGE SCALE GENOMIC DNA]</scope>
    <source>
        <strain evidence="3 4">Mex-12/320a</strain>
    </source>
</reference>